<accession>A0A6J6EZS1</accession>
<dbReference type="Gene3D" id="3.90.1200.10">
    <property type="match status" value="1"/>
</dbReference>
<dbReference type="InterPro" id="IPR051678">
    <property type="entry name" value="AGP_Transferase"/>
</dbReference>
<dbReference type="AlphaFoldDB" id="A0A6J6EZS1"/>
<protein>
    <submittedName>
        <fullName evidence="2">Unannotated protein</fullName>
    </submittedName>
</protein>
<dbReference type="SUPFAM" id="SSF56112">
    <property type="entry name" value="Protein kinase-like (PK-like)"/>
    <property type="match status" value="1"/>
</dbReference>
<dbReference type="CDD" id="cd05154">
    <property type="entry name" value="ACAD10_11_N-like"/>
    <property type="match status" value="1"/>
</dbReference>
<name>A0A6J6EZS1_9ZZZZ</name>
<dbReference type="Gene3D" id="3.30.200.20">
    <property type="entry name" value="Phosphorylase Kinase, domain 1"/>
    <property type="match status" value="1"/>
</dbReference>
<proteinExistence type="predicted"/>
<dbReference type="InterPro" id="IPR041726">
    <property type="entry name" value="ACAD10_11_N"/>
</dbReference>
<evidence type="ECO:0000259" key="1">
    <source>
        <dbReference type="Pfam" id="PF01636"/>
    </source>
</evidence>
<gene>
    <name evidence="2" type="ORF">UFOPK1722_01032</name>
</gene>
<dbReference type="EMBL" id="CAEZTS010000083">
    <property type="protein sequence ID" value="CAB4580925.1"/>
    <property type="molecule type" value="Genomic_DNA"/>
</dbReference>
<evidence type="ECO:0000313" key="2">
    <source>
        <dbReference type="EMBL" id="CAB4580925.1"/>
    </source>
</evidence>
<feature type="domain" description="Aminoglycoside phosphotransferase" evidence="1">
    <location>
        <begin position="52"/>
        <end position="252"/>
    </location>
</feature>
<dbReference type="PANTHER" id="PTHR21310">
    <property type="entry name" value="AMINOGLYCOSIDE PHOSPHOTRANSFERASE-RELATED-RELATED"/>
    <property type="match status" value="1"/>
</dbReference>
<organism evidence="2">
    <name type="scientific">freshwater metagenome</name>
    <dbReference type="NCBI Taxonomy" id="449393"/>
    <lineage>
        <taxon>unclassified sequences</taxon>
        <taxon>metagenomes</taxon>
        <taxon>ecological metagenomes</taxon>
    </lineage>
</organism>
<reference evidence="2" key="1">
    <citation type="submission" date="2020-05" db="EMBL/GenBank/DDBJ databases">
        <authorList>
            <person name="Chiriac C."/>
            <person name="Salcher M."/>
            <person name="Ghai R."/>
            <person name="Kavagutti S V."/>
        </authorList>
    </citation>
    <scope>NUCLEOTIDE SEQUENCE</scope>
</reference>
<dbReference type="Pfam" id="PF01636">
    <property type="entry name" value="APH"/>
    <property type="match status" value="1"/>
</dbReference>
<dbReference type="InterPro" id="IPR011009">
    <property type="entry name" value="Kinase-like_dom_sf"/>
</dbReference>
<sequence>MIESSVMPARLEAFLAEHAGQKATVTGYEPMTGGYSRLMALATVQWADGSTEKLVLRGDPPPGKSMMDTDRSTEWELLSALGRANSIPMPAARYFDPTGDRLGTKCIILDFVEGRSLQSHLNDCTDGNYGRHTFDLVDTMARVHSIDPDDVGAAIARPSDWESYISGLIDRFRQADRAHVESNPFLRYVAEWLDANKPAPLPLRIVHSDFQPANIMVTPDGGHRVIDWELTHIGDPREDLGYYAVYSASSGPSLIMSDPLAFLARYRERTGFGEDAVNLGTLAYFSSLAAISVYAQILGGAGAMSRGLNTGIMTTYTINALTIGHANFMGACLAPAL</sequence>
<dbReference type="InterPro" id="IPR002575">
    <property type="entry name" value="Aminoglycoside_PTrfase"/>
</dbReference>